<organism evidence="2 3">
    <name type="scientific">Thalassiosira oceanica</name>
    <name type="common">Marine diatom</name>
    <dbReference type="NCBI Taxonomy" id="159749"/>
    <lineage>
        <taxon>Eukaryota</taxon>
        <taxon>Sar</taxon>
        <taxon>Stramenopiles</taxon>
        <taxon>Ochrophyta</taxon>
        <taxon>Bacillariophyta</taxon>
        <taxon>Coscinodiscophyceae</taxon>
        <taxon>Thalassiosirophycidae</taxon>
        <taxon>Thalassiosirales</taxon>
        <taxon>Thalassiosiraceae</taxon>
        <taxon>Thalassiosira</taxon>
    </lineage>
</organism>
<dbReference type="EMBL" id="AGNL01010709">
    <property type="protein sequence ID" value="EJK68905.1"/>
    <property type="molecule type" value="Genomic_DNA"/>
</dbReference>
<accession>K0SU08</accession>
<evidence type="ECO:0000256" key="1">
    <source>
        <dbReference type="SAM" id="MobiDB-lite"/>
    </source>
</evidence>
<protein>
    <submittedName>
        <fullName evidence="2">Uncharacterized protein</fullName>
    </submittedName>
</protein>
<evidence type="ECO:0000313" key="3">
    <source>
        <dbReference type="Proteomes" id="UP000266841"/>
    </source>
</evidence>
<comment type="caution">
    <text evidence="2">The sequence shown here is derived from an EMBL/GenBank/DDBJ whole genome shotgun (WGS) entry which is preliminary data.</text>
</comment>
<feature type="non-terminal residue" evidence="2">
    <location>
        <position position="1"/>
    </location>
</feature>
<reference evidence="2 3" key="1">
    <citation type="journal article" date="2012" name="Genome Biol.">
        <title>Genome and low-iron response of an oceanic diatom adapted to chronic iron limitation.</title>
        <authorList>
            <person name="Lommer M."/>
            <person name="Specht M."/>
            <person name="Roy A.S."/>
            <person name="Kraemer L."/>
            <person name="Andreson R."/>
            <person name="Gutowska M.A."/>
            <person name="Wolf J."/>
            <person name="Bergner S.V."/>
            <person name="Schilhabel M.B."/>
            <person name="Klostermeier U.C."/>
            <person name="Beiko R.G."/>
            <person name="Rosenstiel P."/>
            <person name="Hippler M."/>
            <person name="Laroche J."/>
        </authorList>
    </citation>
    <scope>NUCLEOTIDE SEQUENCE [LARGE SCALE GENOMIC DNA]</scope>
    <source>
        <strain evidence="2 3">CCMP1005</strain>
    </source>
</reference>
<dbReference type="eggNOG" id="ENOG502SRTR">
    <property type="taxonomic scope" value="Eukaryota"/>
</dbReference>
<proteinExistence type="predicted"/>
<dbReference type="Proteomes" id="UP000266841">
    <property type="component" value="Unassembled WGS sequence"/>
</dbReference>
<gene>
    <name evidence="2" type="ORF">THAOC_09879</name>
</gene>
<feature type="compositionally biased region" description="Basic and acidic residues" evidence="1">
    <location>
        <begin position="1"/>
        <end position="13"/>
    </location>
</feature>
<evidence type="ECO:0000313" key="2">
    <source>
        <dbReference type="EMBL" id="EJK68905.1"/>
    </source>
</evidence>
<sequence>DIEIKAEHEDNPKQGRPASSEGNDQIDATIRRSCTTLPLNKRQCLVVSAIMTGLFLNAGLNAGALSTLSIETGTFPGGEFVYKTLIKDYAASTGTLRTVMSDLDIVEGGTWSLKSETSETETVKFDTADLMYSVFLDDERIVPGGETRFVAGALLQKSLLRGSPLNPTELKKTLLDMNDRKTEVEGAHSTETPYEVGNLPKVEAAVTRHPYTGGALSALLQSKKIVPRLREYYEETNGSDGGGGVVISTCSAKQRMCTYFMPLAKQDKFYMGKPSPAEYAARFESYNSHEQVDINFDKVAGWRIFGISPAKVARGLGRMISFGGKGKGAGDEL</sequence>
<feature type="region of interest" description="Disordered" evidence="1">
    <location>
        <begin position="1"/>
        <end position="25"/>
    </location>
</feature>
<name>K0SU08_THAOC</name>
<dbReference type="OrthoDB" id="40829at2759"/>
<dbReference type="AlphaFoldDB" id="K0SU08"/>
<keyword evidence="3" id="KW-1185">Reference proteome</keyword>